<evidence type="ECO:0000256" key="1">
    <source>
        <dbReference type="SAM" id="MobiDB-lite"/>
    </source>
</evidence>
<feature type="transmembrane region" description="Helical" evidence="2">
    <location>
        <begin position="46"/>
        <end position="69"/>
    </location>
</feature>
<evidence type="ECO:0000313" key="3">
    <source>
        <dbReference type="EMBL" id="BAK62980.1"/>
    </source>
</evidence>
<dbReference type="AlphaFoldDB" id="G2HGX2"/>
<feature type="compositionally biased region" description="Gly residues" evidence="1">
    <location>
        <begin position="99"/>
        <end position="108"/>
    </location>
</feature>
<organism evidence="3">
    <name type="scientific">Pan troglodytes</name>
    <name type="common">Chimpanzee</name>
    <dbReference type="NCBI Taxonomy" id="9598"/>
    <lineage>
        <taxon>Eukaryota</taxon>
        <taxon>Metazoa</taxon>
        <taxon>Chordata</taxon>
        <taxon>Craniata</taxon>
        <taxon>Vertebrata</taxon>
        <taxon>Euteleostomi</taxon>
        <taxon>Mammalia</taxon>
        <taxon>Eutheria</taxon>
        <taxon>Euarchontoglires</taxon>
        <taxon>Primates</taxon>
        <taxon>Haplorrhini</taxon>
        <taxon>Catarrhini</taxon>
        <taxon>Hominidae</taxon>
        <taxon>Pan</taxon>
    </lineage>
</organism>
<reference evidence="3" key="1">
    <citation type="journal article" date="2011" name="Funct. Integr. Genomics">
        <title>Major chimpanzee-specific structural changes in sperm development-associated genes.</title>
        <authorList>
            <person name="Kim R.N."/>
            <person name="Kim D.W."/>
            <person name="Choi S.H."/>
            <person name="Chae S.H."/>
            <person name="Nam S.H."/>
            <person name="Kim D.W."/>
            <person name="Kim A."/>
            <person name="Kang A."/>
            <person name="Park K.H."/>
            <person name="Lee Y.S."/>
            <person name="Hirai M."/>
            <person name="Suzuki Y."/>
            <person name="Sugano S."/>
            <person name="Hashimoto K."/>
            <person name="Kim D.S."/>
            <person name="Park H.S."/>
        </authorList>
    </citation>
    <scope>NUCLEOTIDE SEQUENCE</scope>
    <source>
        <tissue evidence="3">Testis</tissue>
    </source>
</reference>
<dbReference type="EMBL" id="AK305986">
    <property type="protein sequence ID" value="BAK62980.1"/>
    <property type="molecule type" value="mRNA"/>
</dbReference>
<sequence length="129" mass="13047">MSSFGRLGWAFALLGVGGAAVAATRLDIAPMRAPPPPSMRLEPMGAAMGAVAVAGGQAVLPMAPAQICLQLQRLSQRSERSPTELGLATGIPQPEGKKAGGGRLGAGVGDPHLPPGPLRDTILHLLAQC</sequence>
<keyword evidence="2" id="KW-0812">Transmembrane</keyword>
<keyword evidence="2" id="KW-1133">Transmembrane helix</keyword>
<evidence type="ECO:0000256" key="2">
    <source>
        <dbReference type="SAM" id="Phobius"/>
    </source>
</evidence>
<keyword evidence="2" id="KW-0472">Membrane</keyword>
<protein>
    <submittedName>
        <fullName evidence="3">Fragile X mental retardation syndrome-related protein 2</fullName>
    </submittedName>
</protein>
<feature type="region of interest" description="Disordered" evidence="1">
    <location>
        <begin position="78"/>
        <end position="117"/>
    </location>
</feature>
<accession>G2HGX2</accession>
<proteinExistence type="evidence at transcript level"/>
<name>G2HGX2_PANTR</name>